<gene>
    <name evidence="2" type="ORF">WN50_37270</name>
</gene>
<evidence type="ECO:0000313" key="3">
    <source>
        <dbReference type="Proteomes" id="UP000033607"/>
    </source>
</evidence>
<feature type="region of interest" description="Disordered" evidence="1">
    <location>
        <begin position="30"/>
        <end position="57"/>
    </location>
</feature>
<proteinExistence type="predicted"/>
<dbReference type="EMBL" id="LATL02000241">
    <property type="protein sequence ID" value="KMW70176.1"/>
    <property type="molecule type" value="Genomic_DNA"/>
</dbReference>
<evidence type="ECO:0000256" key="1">
    <source>
        <dbReference type="SAM" id="MobiDB-lite"/>
    </source>
</evidence>
<dbReference type="AlphaFoldDB" id="A0A0J9EVT9"/>
<organism evidence="2 3">
    <name type="scientific">Limnoraphis robusta CS-951</name>
    <dbReference type="NCBI Taxonomy" id="1637645"/>
    <lineage>
        <taxon>Bacteria</taxon>
        <taxon>Bacillati</taxon>
        <taxon>Cyanobacteriota</taxon>
        <taxon>Cyanophyceae</taxon>
        <taxon>Oscillatoriophycideae</taxon>
        <taxon>Oscillatoriales</taxon>
        <taxon>Sirenicapillariaceae</taxon>
        <taxon>Limnoraphis</taxon>
    </lineage>
</organism>
<protein>
    <recommendedName>
        <fullName evidence="4">Histidine kinase</fullName>
    </recommendedName>
</protein>
<name>A0A0J9EVT9_9CYAN</name>
<comment type="caution">
    <text evidence="2">The sequence shown here is derived from an EMBL/GenBank/DDBJ whole genome shotgun (WGS) entry which is preliminary data.</text>
</comment>
<dbReference type="RefSeq" id="WP_046280375.1">
    <property type="nucleotide sequence ID" value="NZ_LATL02000241.1"/>
</dbReference>
<accession>A0A0J9EVT9</accession>
<dbReference type="Proteomes" id="UP000033607">
    <property type="component" value="Unassembled WGS sequence"/>
</dbReference>
<sequence>MDEKKQRDLRRHAAENFLNSLEQQLLEAFKEPVPEPPAPPPVSRLEKLKKAQPQPSEPIDLSALEDAIADIDQYLQNKSPQSPDS</sequence>
<dbReference type="OrthoDB" id="464824at2"/>
<reference evidence="2 3" key="1">
    <citation type="submission" date="2015-06" db="EMBL/GenBank/DDBJ databases">
        <title>Draft genome assembly of filamentous brackish cyanobacterium Limnoraphis robusta strain CS-951.</title>
        <authorList>
            <person name="Willis A."/>
            <person name="Parks M."/>
            <person name="Burford M.A."/>
        </authorList>
    </citation>
    <scope>NUCLEOTIDE SEQUENCE [LARGE SCALE GENOMIC DNA]</scope>
    <source>
        <strain evidence="2 3">CS-951</strain>
    </source>
</reference>
<evidence type="ECO:0008006" key="4">
    <source>
        <dbReference type="Google" id="ProtNLM"/>
    </source>
</evidence>
<evidence type="ECO:0000313" key="2">
    <source>
        <dbReference type="EMBL" id="KMW70176.1"/>
    </source>
</evidence>